<evidence type="ECO:0000313" key="8">
    <source>
        <dbReference type="EMBL" id="HHJ51863.1"/>
    </source>
</evidence>
<keyword evidence="3 5" id="KW-0067">ATP-binding</keyword>
<evidence type="ECO:0000256" key="6">
    <source>
        <dbReference type="SAM" id="MobiDB-lite"/>
    </source>
</evidence>
<dbReference type="Proteomes" id="UP000886124">
    <property type="component" value="Unassembled WGS sequence"/>
</dbReference>
<evidence type="ECO:0000256" key="2">
    <source>
        <dbReference type="ARBA" id="ARBA00022741"/>
    </source>
</evidence>
<dbReference type="Pfam" id="PF01580">
    <property type="entry name" value="FtsK_SpoIIIE"/>
    <property type="match status" value="1"/>
</dbReference>
<dbReference type="Gene3D" id="3.30.980.40">
    <property type="match status" value="1"/>
</dbReference>
<feature type="compositionally biased region" description="Basic residues" evidence="6">
    <location>
        <begin position="32"/>
        <end position="43"/>
    </location>
</feature>
<dbReference type="GO" id="GO:0005524">
    <property type="term" value="F:ATP binding"/>
    <property type="evidence" value="ECO:0007669"/>
    <property type="project" value="UniProtKB-UniRule"/>
</dbReference>
<evidence type="ECO:0000256" key="5">
    <source>
        <dbReference type="PROSITE-ProRule" id="PRU00289"/>
    </source>
</evidence>
<dbReference type="Gene3D" id="3.40.50.300">
    <property type="entry name" value="P-loop containing nucleotide triphosphate hydrolases"/>
    <property type="match status" value="1"/>
</dbReference>
<feature type="domain" description="FtsK" evidence="7">
    <location>
        <begin position="281"/>
        <end position="485"/>
    </location>
</feature>
<proteinExistence type="inferred from homology"/>
<organism evidence="8">
    <name type="scientific">Caldithrix abyssi</name>
    <dbReference type="NCBI Taxonomy" id="187145"/>
    <lineage>
        <taxon>Bacteria</taxon>
        <taxon>Pseudomonadati</taxon>
        <taxon>Calditrichota</taxon>
        <taxon>Calditrichia</taxon>
        <taxon>Calditrichales</taxon>
        <taxon>Calditrichaceae</taxon>
        <taxon>Caldithrix</taxon>
    </lineage>
</organism>
<dbReference type="AlphaFoldDB" id="A0A7V5PMS3"/>
<evidence type="ECO:0000256" key="1">
    <source>
        <dbReference type="ARBA" id="ARBA00006474"/>
    </source>
</evidence>
<name>A0A7V5PMS3_CALAY</name>
<dbReference type="PANTHER" id="PTHR22683:SF41">
    <property type="entry name" value="DNA TRANSLOCASE FTSK"/>
    <property type="match status" value="1"/>
</dbReference>
<feature type="region of interest" description="Disordered" evidence="6">
    <location>
        <begin position="28"/>
        <end position="95"/>
    </location>
</feature>
<evidence type="ECO:0000259" key="7">
    <source>
        <dbReference type="PROSITE" id="PS50901"/>
    </source>
</evidence>
<comment type="caution">
    <text evidence="8">The sequence shown here is derived from an EMBL/GenBank/DDBJ whole genome shotgun (WGS) entry which is preliminary data.</text>
</comment>
<dbReference type="EMBL" id="DROD01000112">
    <property type="protein sequence ID" value="HHJ51863.1"/>
    <property type="molecule type" value="Genomic_DNA"/>
</dbReference>
<dbReference type="PROSITE" id="PS50901">
    <property type="entry name" value="FTSK"/>
    <property type="match status" value="1"/>
</dbReference>
<accession>A0A7V5PMS3</accession>
<keyword evidence="2 5" id="KW-0547">Nucleotide-binding</keyword>
<feature type="non-terminal residue" evidence="8">
    <location>
        <position position="1"/>
    </location>
</feature>
<dbReference type="GO" id="GO:0003677">
    <property type="term" value="F:DNA binding"/>
    <property type="evidence" value="ECO:0007669"/>
    <property type="project" value="UniProtKB-KW"/>
</dbReference>
<dbReference type="InterPro" id="IPR036388">
    <property type="entry name" value="WH-like_DNA-bd_sf"/>
</dbReference>
<dbReference type="Gene3D" id="1.10.10.10">
    <property type="entry name" value="Winged helix-like DNA-binding domain superfamily/Winged helix DNA-binding domain"/>
    <property type="match status" value="1"/>
</dbReference>
<dbReference type="InterPro" id="IPR018541">
    <property type="entry name" value="Ftsk_gamma"/>
</dbReference>
<dbReference type="Pfam" id="PF17854">
    <property type="entry name" value="FtsK_alpha"/>
    <property type="match status" value="1"/>
</dbReference>
<sequence>LVHEIGRLFKEARERWAERRVQAKIKREEKKRLKAERKAKKKRIVPEQEEEPPEKMPVEPEIDIDEHLGQKEQIPAQQEGEPPVKESEQAAESVQTSLDDILNVLSQQDGKEPDGDDEMGFEVKEQAQEAELDYDQLVKESVAKYRFPSTDLLFDPPANAPVVTREELRMNAETLEMKLGDFGVEAKVVRVTAGPVITLYELQPAPGVKISSIVSLANDLALALEAKGIRIIAPIPGKAAVGIEIPNRRPQTVYLKPLIRSEKFSQSGFELPLALGKTINGETYVADLTKMPHILIAGATGAGKSVGINTLIMSLLYAVDPGKVKFVMVDPKKLELSVYRDLRDHYLLWRPDLDEEVITKPNNAVSMLNSIVLEMEKRYNLLADLGARNIVEYNKRVQNAGRKKDKKHQLLPYIVVVVDELADLMIVAAKEVEAPIARLAQMARAVGIHLVVATQRPSVDVITGVIKANFPARIAYQVATKVDSRTVIDMNGAEQLLGNGDMLFIPPGRHKPIRLQNPFVSTEEVEAVIAHIKRQQKLPNYAVPQPAPSRSGFGADTGGDVRDPLYKEARAIVVQHQQGSISFLQRRLQIGYSRAARLMDQLEEDGVVGPPDGSKPREVRITLQELQDMD</sequence>
<gene>
    <name evidence="8" type="ORF">ENJ89_01600</name>
</gene>
<feature type="region of interest" description="Disordered" evidence="6">
    <location>
        <begin position="541"/>
        <end position="560"/>
    </location>
</feature>
<feature type="binding site" evidence="5">
    <location>
        <begin position="298"/>
        <end position="305"/>
    </location>
    <ligand>
        <name>ATP</name>
        <dbReference type="ChEBI" id="CHEBI:30616"/>
    </ligand>
</feature>
<dbReference type="Pfam" id="PF09397">
    <property type="entry name" value="FtsK_gamma"/>
    <property type="match status" value="1"/>
</dbReference>
<keyword evidence="4" id="KW-0238">DNA-binding</keyword>
<comment type="similarity">
    <text evidence="1">Belongs to the FtsK/SpoIIIE/SftA family.</text>
</comment>
<evidence type="ECO:0000256" key="3">
    <source>
        <dbReference type="ARBA" id="ARBA00022840"/>
    </source>
</evidence>
<dbReference type="InterPro" id="IPR036390">
    <property type="entry name" value="WH_DNA-bd_sf"/>
</dbReference>
<evidence type="ECO:0000256" key="4">
    <source>
        <dbReference type="ARBA" id="ARBA00023125"/>
    </source>
</evidence>
<dbReference type="InterPro" id="IPR050206">
    <property type="entry name" value="FtsK/SpoIIIE/SftA"/>
</dbReference>
<reference evidence="8" key="1">
    <citation type="journal article" date="2020" name="mSystems">
        <title>Genome- and Community-Level Interaction Insights into Carbon Utilization and Element Cycling Functions of Hydrothermarchaeota in Hydrothermal Sediment.</title>
        <authorList>
            <person name="Zhou Z."/>
            <person name="Liu Y."/>
            <person name="Xu W."/>
            <person name="Pan J."/>
            <person name="Luo Z.H."/>
            <person name="Li M."/>
        </authorList>
    </citation>
    <scope>NUCLEOTIDE SEQUENCE [LARGE SCALE GENOMIC DNA]</scope>
    <source>
        <strain evidence="8">HyVt-527</strain>
    </source>
</reference>
<dbReference type="InterPro" id="IPR027417">
    <property type="entry name" value="P-loop_NTPase"/>
</dbReference>
<dbReference type="SUPFAM" id="SSF52540">
    <property type="entry name" value="P-loop containing nucleoside triphosphate hydrolases"/>
    <property type="match status" value="1"/>
</dbReference>
<dbReference type="SMART" id="SM00843">
    <property type="entry name" value="Ftsk_gamma"/>
    <property type="match status" value="1"/>
</dbReference>
<dbReference type="CDD" id="cd01127">
    <property type="entry name" value="TrwB_TraG_TraD_VirD4"/>
    <property type="match status" value="1"/>
</dbReference>
<dbReference type="InterPro" id="IPR041027">
    <property type="entry name" value="FtsK_alpha"/>
</dbReference>
<dbReference type="PANTHER" id="PTHR22683">
    <property type="entry name" value="SPORULATION PROTEIN RELATED"/>
    <property type="match status" value="1"/>
</dbReference>
<protein>
    <submittedName>
        <fullName evidence="8">DNA translocase FtsK</fullName>
    </submittedName>
</protein>
<dbReference type="SUPFAM" id="SSF46785">
    <property type="entry name" value="Winged helix' DNA-binding domain"/>
    <property type="match status" value="1"/>
</dbReference>
<dbReference type="InterPro" id="IPR002543">
    <property type="entry name" value="FtsK_dom"/>
</dbReference>
<feature type="region of interest" description="Disordered" evidence="6">
    <location>
        <begin position="604"/>
        <end position="630"/>
    </location>
</feature>